<accession>X1DDU2</accession>
<proteinExistence type="predicted"/>
<gene>
    <name evidence="1" type="ORF">S01H4_53547</name>
</gene>
<dbReference type="EMBL" id="BART01030726">
    <property type="protein sequence ID" value="GAH18397.1"/>
    <property type="molecule type" value="Genomic_DNA"/>
</dbReference>
<evidence type="ECO:0000313" key="1">
    <source>
        <dbReference type="EMBL" id="GAH18397.1"/>
    </source>
</evidence>
<dbReference type="AlphaFoldDB" id="X1DDU2"/>
<feature type="non-terminal residue" evidence="1">
    <location>
        <position position="1"/>
    </location>
</feature>
<protein>
    <submittedName>
        <fullName evidence="1">Uncharacterized protein</fullName>
    </submittedName>
</protein>
<reference evidence="1" key="1">
    <citation type="journal article" date="2014" name="Front. Microbiol.">
        <title>High frequency of phylogenetically diverse reductive dehalogenase-homologous genes in deep subseafloor sedimentary metagenomes.</title>
        <authorList>
            <person name="Kawai M."/>
            <person name="Futagami T."/>
            <person name="Toyoda A."/>
            <person name="Takaki Y."/>
            <person name="Nishi S."/>
            <person name="Hori S."/>
            <person name="Arai W."/>
            <person name="Tsubouchi T."/>
            <person name="Morono Y."/>
            <person name="Uchiyama I."/>
            <person name="Ito T."/>
            <person name="Fujiyama A."/>
            <person name="Inagaki F."/>
            <person name="Takami H."/>
        </authorList>
    </citation>
    <scope>NUCLEOTIDE SEQUENCE</scope>
    <source>
        <strain evidence="1">Expedition CK06-06</strain>
    </source>
</reference>
<name>X1DDU2_9ZZZZ</name>
<comment type="caution">
    <text evidence="1">The sequence shown here is derived from an EMBL/GenBank/DDBJ whole genome shotgun (WGS) entry which is preliminary data.</text>
</comment>
<organism evidence="1">
    <name type="scientific">marine sediment metagenome</name>
    <dbReference type="NCBI Taxonomy" id="412755"/>
    <lineage>
        <taxon>unclassified sequences</taxon>
        <taxon>metagenomes</taxon>
        <taxon>ecological metagenomes</taxon>
    </lineage>
</organism>
<feature type="non-terminal residue" evidence="1">
    <location>
        <position position="260"/>
    </location>
</feature>
<sequence>NVTYDGILSFDITADCENSPFVQVKWYYDAIREQFWAIDDVYVNCTKPISNMEHKWTFNVPADQAPYEFSMEAYRTADSDGDNFLFQYSTDDIFYYDMLTVDSVTETTQTFILPPEISGTIYVRAQDTDRTLSNTDSARLAIDQMFISSVSGSVLTIGYDHNSTPSYVEPVMTAVAASIYDIDLTGVSADTWVFVSFPIEASGLPTTVFDDAGWGDGGTTWDNIQLYDPLDQDHWKTYSVDRPPVLNDLTNVNNNNGYWI</sequence>